<dbReference type="AlphaFoldDB" id="E8M5M9"/>
<evidence type="ECO:0000313" key="2">
    <source>
        <dbReference type="Proteomes" id="UP000006228"/>
    </source>
</evidence>
<comment type="caution">
    <text evidence="1">The sequence shown here is derived from an EMBL/GenBank/DDBJ whole genome shotgun (WGS) entry which is preliminary data.</text>
</comment>
<gene>
    <name evidence="1" type="ORF">VISI1226_01815</name>
</gene>
<reference evidence="1 2" key="1">
    <citation type="journal article" date="2012" name="Int. J. Syst. Evol. Microbiol.">
        <title>Vibrio caribbeanicus sp. nov., isolated from the marine sponge Scleritoderma cyanea.</title>
        <authorList>
            <person name="Hoffmann M."/>
            <person name="Monday S.R."/>
            <person name="Allard M.W."/>
            <person name="Strain E.A."/>
            <person name="Whittaker P."/>
            <person name="Naum M."/>
            <person name="McCarthy P.J."/>
            <person name="Lopez J.V."/>
            <person name="Fischer M."/>
            <person name="Brown E.W."/>
        </authorList>
    </citation>
    <scope>NUCLEOTIDE SEQUENCE [LARGE SCALE GENOMIC DNA]</scope>
    <source>
        <strain evidence="2">DSMZ 21326</strain>
    </source>
</reference>
<dbReference type="Proteomes" id="UP000006228">
    <property type="component" value="Unassembled WGS sequence"/>
</dbReference>
<protein>
    <submittedName>
        <fullName evidence="1">Uncharacterized protein</fullName>
    </submittedName>
</protein>
<proteinExistence type="predicted"/>
<sequence>MHNKNALVNDQGVSRLARCYGQVTSSQNQFD</sequence>
<accession>E8M5M9</accession>
<organism evidence="1 2">
    <name type="scientific">Vibrio sinaloensis DSM 21326</name>
    <dbReference type="NCBI Taxonomy" id="945550"/>
    <lineage>
        <taxon>Bacteria</taxon>
        <taxon>Pseudomonadati</taxon>
        <taxon>Pseudomonadota</taxon>
        <taxon>Gammaproteobacteria</taxon>
        <taxon>Vibrionales</taxon>
        <taxon>Vibrionaceae</taxon>
        <taxon>Vibrio</taxon>
        <taxon>Vibrio oreintalis group</taxon>
    </lineage>
</organism>
<dbReference type="EMBL" id="AEVT01000056">
    <property type="protein sequence ID" value="EGA70822.1"/>
    <property type="molecule type" value="Genomic_DNA"/>
</dbReference>
<evidence type="ECO:0000313" key="1">
    <source>
        <dbReference type="EMBL" id="EGA70822.1"/>
    </source>
</evidence>
<name>E8M5M9_PHOS4</name>